<organism evidence="1 2">
    <name type="scientific">Peronosclerospora sorghi</name>
    <dbReference type="NCBI Taxonomy" id="230839"/>
    <lineage>
        <taxon>Eukaryota</taxon>
        <taxon>Sar</taxon>
        <taxon>Stramenopiles</taxon>
        <taxon>Oomycota</taxon>
        <taxon>Peronosporomycetes</taxon>
        <taxon>Peronosporales</taxon>
        <taxon>Peronosporaceae</taxon>
        <taxon>Peronosclerospora</taxon>
    </lineage>
</organism>
<dbReference type="Proteomes" id="UP001163321">
    <property type="component" value="Chromosome 9"/>
</dbReference>
<comment type="caution">
    <text evidence="1">The sequence shown here is derived from an EMBL/GenBank/DDBJ whole genome shotgun (WGS) entry which is preliminary data.</text>
</comment>
<sequence length="67" mass="7501">MAMGRGSKRQALKNMSMLSKRFPVVFRKNRRASDVSTTASASSKSSYDWTSERDARDEELNPTEDAG</sequence>
<proteinExistence type="predicted"/>
<dbReference type="EMBL" id="CM047588">
    <property type="protein sequence ID" value="KAI9905723.1"/>
    <property type="molecule type" value="Genomic_DNA"/>
</dbReference>
<gene>
    <name evidence="1" type="ORF">PsorP6_013493</name>
</gene>
<accession>A0ACC0VGW7</accession>
<evidence type="ECO:0000313" key="2">
    <source>
        <dbReference type="Proteomes" id="UP001163321"/>
    </source>
</evidence>
<evidence type="ECO:0000313" key="1">
    <source>
        <dbReference type="EMBL" id="KAI9905723.1"/>
    </source>
</evidence>
<name>A0ACC0VGW7_9STRA</name>
<keyword evidence="2" id="KW-1185">Reference proteome</keyword>
<reference evidence="1 2" key="1">
    <citation type="journal article" date="2022" name="bioRxiv">
        <title>The genome of the oomycete Peronosclerospora sorghi, a cosmopolitan pathogen of maize and sorghum, is inflated with dispersed pseudogenes.</title>
        <authorList>
            <person name="Fletcher K."/>
            <person name="Martin F."/>
            <person name="Isakeit T."/>
            <person name="Cavanaugh K."/>
            <person name="Magill C."/>
            <person name="Michelmore R."/>
        </authorList>
    </citation>
    <scope>NUCLEOTIDE SEQUENCE [LARGE SCALE GENOMIC DNA]</scope>
    <source>
        <strain evidence="1">P6</strain>
    </source>
</reference>
<protein>
    <submittedName>
        <fullName evidence="1">Uncharacterized protein</fullName>
    </submittedName>
</protein>